<evidence type="ECO:0000256" key="3">
    <source>
        <dbReference type="SAM" id="SignalP"/>
    </source>
</evidence>
<proteinExistence type="inferred from homology"/>
<feature type="binding site" evidence="2">
    <location>
        <begin position="79"/>
        <end position="80"/>
    </location>
    <ligand>
        <name>FAD</name>
        <dbReference type="ChEBI" id="CHEBI:57692"/>
    </ligand>
</feature>
<dbReference type="PANTHER" id="PTHR11552:SF158">
    <property type="entry name" value="GH23626P-RELATED"/>
    <property type="match status" value="1"/>
</dbReference>
<dbReference type="EMBL" id="OU896710">
    <property type="protein sequence ID" value="CAH1163177.1"/>
    <property type="molecule type" value="Genomic_DNA"/>
</dbReference>
<keyword evidence="2" id="KW-0285">Flavoprotein</keyword>
<gene>
    <name evidence="5" type="ORF">PHAECO_LOCUS8440</name>
</gene>
<keyword evidence="2" id="KW-0274">FAD</keyword>
<dbReference type="InterPro" id="IPR036188">
    <property type="entry name" value="FAD/NAD-bd_sf"/>
</dbReference>
<accession>A0A9P0GU77</accession>
<feature type="signal peptide" evidence="3">
    <location>
        <begin position="1"/>
        <end position="19"/>
    </location>
</feature>
<dbReference type="SUPFAM" id="SSF54373">
    <property type="entry name" value="FAD-linked reductases, C-terminal domain"/>
    <property type="match status" value="1"/>
</dbReference>
<feature type="binding site" evidence="2">
    <location>
        <position position="287"/>
    </location>
    <ligand>
        <name>FAD</name>
        <dbReference type="ChEBI" id="CHEBI:57692"/>
    </ligand>
</feature>
<evidence type="ECO:0000313" key="6">
    <source>
        <dbReference type="Proteomes" id="UP001153737"/>
    </source>
</evidence>
<dbReference type="OrthoDB" id="269227at2759"/>
<dbReference type="Pfam" id="PF00732">
    <property type="entry name" value="GMC_oxred_N"/>
    <property type="match status" value="1"/>
</dbReference>
<dbReference type="Pfam" id="PF05199">
    <property type="entry name" value="GMC_oxred_C"/>
    <property type="match status" value="1"/>
</dbReference>
<reference evidence="5" key="2">
    <citation type="submission" date="2022-10" db="EMBL/GenBank/DDBJ databases">
        <authorList>
            <consortium name="ENA_rothamsted_submissions"/>
            <consortium name="culmorum"/>
            <person name="King R."/>
        </authorList>
    </citation>
    <scope>NUCLEOTIDE SEQUENCE</scope>
</reference>
<dbReference type="InterPro" id="IPR007867">
    <property type="entry name" value="GMC_OxRtase_C"/>
</dbReference>
<dbReference type="GO" id="GO:0050660">
    <property type="term" value="F:flavin adenine dinucleotide binding"/>
    <property type="evidence" value="ECO:0007669"/>
    <property type="project" value="InterPro"/>
</dbReference>
<evidence type="ECO:0000259" key="4">
    <source>
        <dbReference type="PROSITE" id="PS00624"/>
    </source>
</evidence>
<dbReference type="PROSITE" id="PS00624">
    <property type="entry name" value="GMC_OXRED_2"/>
    <property type="match status" value="1"/>
</dbReference>
<name>A0A9P0GU77_PHACE</name>
<dbReference type="SUPFAM" id="SSF51905">
    <property type="entry name" value="FAD/NAD(P)-binding domain"/>
    <property type="match status" value="1"/>
</dbReference>
<dbReference type="GO" id="GO:0016614">
    <property type="term" value="F:oxidoreductase activity, acting on CH-OH group of donors"/>
    <property type="evidence" value="ECO:0007669"/>
    <property type="project" value="InterPro"/>
</dbReference>
<feature type="domain" description="Glucose-methanol-choline oxidoreductase N-terminal" evidence="4">
    <location>
        <begin position="324"/>
        <end position="338"/>
    </location>
</feature>
<comment type="similarity">
    <text evidence="1">Belongs to the GMC oxidoreductase family.</text>
</comment>
<keyword evidence="6" id="KW-1185">Reference proteome</keyword>
<dbReference type="PANTHER" id="PTHR11552">
    <property type="entry name" value="GLUCOSE-METHANOL-CHOLINE GMC OXIDOREDUCTASE"/>
    <property type="match status" value="1"/>
</dbReference>
<dbReference type="Proteomes" id="UP001153737">
    <property type="component" value="Chromosome 4"/>
</dbReference>
<organism evidence="5 6">
    <name type="scientific">Phaedon cochleariae</name>
    <name type="common">Mustard beetle</name>
    <dbReference type="NCBI Taxonomy" id="80249"/>
    <lineage>
        <taxon>Eukaryota</taxon>
        <taxon>Metazoa</taxon>
        <taxon>Ecdysozoa</taxon>
        <taxon>Arthropoda</taxon>
        <taxon>Hexapoda</taxon>
        <taxon>Insecta</taxon>
        <taxon>Pterygota</taxon>
        <taxon>Neoptera</taxon>
        <taxon>Endopterygota</taxon>
        <taxon>Coleoptera</taxon>
        <taxon>Polyphaga</taxon>
        <taxon>Cucujiformia</taxon>
        <taxon>Chrysomeloidea</taxon>
        <taxon>Chrysomelidae</taxon>
        <taxon>Chrysomelinae</taxon>
        <taxon>Chrysomelini</taxon>
        <taxon>Phaedon</taxon>
    </lineage>
</organism>
<dbReference type="Gene3D" id="3.50.50.60">
    <property type="entry name" value="FAD/NAD(P)-binding domain"/>
    <property type="match status" value="1"/>
</dbReference>
<dbReference type="AlphaFoldDB" id="A0A9P0GU77"/>
<dbReference type="InterPro" id="IPR000172">
    <property type="entry name" value="GMC_OxRdtase_N"/>
</dbReference>
<evidence type="ECO:0000256" key="1">
    <source>
        <dbReference type="ARBA" id="ARBA00010790"/>
    </source>
</evidence>
<dbReference type="InterPro" id="IPR012132">
    <property type="entry name" value="GMC_OxRdtase"/>
</dbReference>
<keyword evidence="3" id="KW-0732">Signal</keyword>
<comment type="cofactor">
    <cofactor evidence="2">
        <name>FAD</name>
        <dbReference type="ChEBI" id="CHEBI:57692"/>
    </cofactor>
</comment>
<dbReference type="PIRSF" id="PIRSF000137">
    <property type="entry name" value="Alcohol_oxidase"/>
    <property type="match status" value="1"/>
</dbReference>
<evidence type="ECO:0000313" key="5">
    <source>
        <dbReference type="EMBL" id="CAH1163177.1"/>
    </source>
</evidence>
<feature type="chain" id="PRO_5040269457" description="Glucose-methanol-choline oxidoreductase N-terminal domain-containing protein" evidence="3">
    <location>
        <begin position="20"/>
        <end position="620"/>
    </location>
</feature>
<evidence type="ECO:0000256" key="2">
    <source>
        <dbReference type="PIRSR" id="PIRSR000137-2"/>
    </source>
</evidence>
<sequence>MFRILCLFLCSSALSSVESSPFELTEAYVDSFSKGLDDLKRISEEYKYIQEDFVPEKYDTQQSLTDAKEYDFIVIGSGTSGSVIANRLTEIPEWKVLVLEAGLPETAITQVPSMQKLLQTTPYDWRYNTVSQNHSCLGMEEHKCSIPAAKAFGGNSATNEMLYVRGNPKDYDTWADLGLDGWCWTDVLPYFKKIEDAHIAEFDRKHHSLGGPLHLEPFQHSTDLGHHILQAANEMGIKTVDYNGKDQLGMGVPQATTKYGKRNSVAQAYMVPAEKRRNLDIAPMSRVVQILISPHTKEAYGVKYLHNGHLYVAKASKEVIIAAGAINTPQLLMISGIGPKEDLEALNIHPVADLRVGKNLKDQISFVGLNFLANKTTETEKETKKHAGVMDYLKSGKGPLTTPGIEVVGFIKTEASKQTLDCPDVGLLVTKEDLHQKAMRIKKEIHEAIWSPLEDKDGFTIKVNLLHPKSTGSVTLHDNDPLHHPLINPNSLTDPDDQDMESLLAGIHQVLKLSHTEAFQKLGVLLNHNKVPGCEKEKDEYWRCAIRHLSVNRGQVSGTAKMGPESDKEAVVDNKLKVRGIHKLRVADASVIPVTISGNLMAPAIMIGEKAADLVKHEWK</sequence>
<reference evidence="5" key="1">
    <citation type="submission" date="2022-01" db="EMBL/GenBank/DDBJ databases">
        <authorList>
            <person name="King R."/>
        </authorList>
    </citation>
    <scope>NUCLEOTIDE SEQUENCE</scope>
</reference>
<dbReference type="Gene3D" id="3.30.560.10">
    <property type="entry name" value="Glucose Oxidase, domain 3"/>
    <property type="match status" value="1"/>
</dbReference>
<protein>
    <recommendedName>
        <fullName evidence="4">Glucose-methanol-choline oxidoreductase N-terminal domain-containing protein</fullName>
    </recommendedName>
</protein>